<reference evidence="1 2" key="1">
    <citation type="journal article" date="2015" name="Genome Biol. Evol.">
        <title>The genome of winter moth (Operophtera brumata) provides a genomic perspective on sexual dimorphism and phenology.</title>
        <authorList>
            <person name="Derks M.F."/>
            <person name="Smit S."/>
            <person name="Salis L."/>
            <person name="Schijlen E."/>
            <person name="Bossers A."/>
            <person name="Mateman C."/>
            <person name="Pijl A.S."/>
            <person name="de Ridder D."/>
            <person name="Groenen M.A."/>
            <person name="Visser M.E."/>
            <person name="Megens H.J."/>
        </authorList>
    </citation>
    <scope>NUCLEOTIDE SEQUENCE [LARGE SCALE GENOMIC DNA]</scope>
    <source>
        <strain evidence="1">WM2013NL</strain>
        <tissue evidence="1">Head and thorax</tissue>
    </source>
</reference>
<accession>A0A0L7L0S6</accession>
<gene>
    <name evidence="1" type="ORF">OBRU01_16875</name>
</gene>
<evidence type="ECO:0000313" key="2">
    <source>
        <dbReference type="Proteomes" id="UP000037510"/>
    </source>
</evidence>
<organism evidence="1 2">
    <name type="scientific">Operophtera brumata</name>
    <name type="common">Winter moth</name>
    <name type="synonym">Phalaena brumata</name>
    <dbReference type="NCBI Taxonomy" id="104452"/>
    <lineage>
        <taxon>Eukaryota</taxon>
        <taxon>Metazoa</taxon>
        <taxon>Ecdysozoa</taxon>
        <taxon>Arthropoda</taxon>
        <taxon>Hexapoda</taxon>
        <taxon>Insecta</taxon>
        <taxon>Pterygota</taxon>
        <taxon>Neoptera</taxon>
        <taxon>Endopterygota</taxon>
        <taxon>Lepidoptera</taxon>
        <taxon>Glossata</taxon>
        <taxon>Ditrysia</taxon>
        <taxon>Geometroidea</taxon>
        <taxon>Geometridae</taxon>
        <taxon>Larentiinae</taxon>
        <taxon>Operophtera</taxon>
    </lineage>
</organism>
<name>A0A0L7L0S6_OPEBR</name>
<dbReference type="AlphaFoldDB" id="A0A0L7L0S6"/>
<keyword evidence="2" id="KW-1185">Reference proteome</keyword>
<protein>
    <submittedName>
        <fullName evidence="1">Uncharacterized protein</fullName>
    </submittedName>
</protein>
<dbReference type="EMBL" id="JTDY01003882">
    <property type="protein sequence ID" value="KOB68879.1"/>
    <property type="molecule type" value="Genomic_DNA"/>
</dbReference>
<dbReference type="Proteomes" id="UP000037510">
    <property type="component" value="Unassembled WGS sequence"/>
</dbReference>
<sequence>MLPPAMPSPMPQLILASGSITTCYPSSHAISVTPTHPSVWSASSRHPGNPAAYTYVSRTLIFVVMCYEDVADYDEASTTTDP</sequence>
<proteinExistence type="predicted"/>
<comment type="caution">
    <text evidence="1">The sequence shown here is derived from an EMBL/GenBank/DDBJ whole genome shotgun (WGS) entry which is preliminary data.</text>
</comment>
<evidence type="ECO:0000313" key="1">
    <source>
        <dbReference type="EMBL" id="KOB68879.1"/>
    </source>
</evidence>